<comment type="similarity">
    <text evidence="1 6">Belongs to the polypeptide deformylase family.</text>
</comment>
<dbReference type="PANTHER" id="PTHR10458:SF20">
    <property type="entry name" value="PEPTIDE DEFORMYLASE 1"/>
    <property type="match status" value="1"/>
</dbReference>
<dbReference type="Proteomes" id="UP000293433">
    <property type="component" value="Unassembled WGS sequence"/>
</dbReference>
<keyword evidence="5 6" id="KW-0408">Iron</keyword>
<keyword evidence="2 6" id="KW-0479">Metal-binding</keyword>
<keyword evidence="3 6" id="KW-0378">Hydrolase</keyword>
<dbReference type="EMBL" id="SGWV01000008">
    <property type="protein sequence ID" value="RZS56754.1"/>
    <property type="molecule type" value="Genomic_DNA"/>
</dbReference>
<dbReference type="NCBIfam" id="TIGR00079">
    <property type="entry name" value="pept_deformyl"/>
    <property type="match status" value="1"/>
</dbReference>
<accession>A0A4Q7LQ75</accession>
<dbReference type="PIRSF" id="PIRSF004749">
    <property type="entry name" value="Pep_def"/>
    <property type="match status" value="1"/>
</dbReference>
<feature type="binding site" evidence="6">
    <location>
        <position position="142"/>
    </location>
    <ligand>
        <name>Fe cation</name>
        <dbReference type="ChEBI" id="CHEBI:24875"/>
    </ligand>
</feature>
<dbReference type="NCBIfam" id="NF001159">
    <property type="entry name" value="PRK00150.1-3"/>
    <property type="match status" value="1"/>
</dbReference>
<comment type="function">
    <text evidence="6">Removes the formyl group from the N-terminal Met of newly synthesized proteins. Requires at least a dipeptide for an efficient rate of reaction. N-terminal L-methionine is a prerequisite for activity but the enzyme has broad specificity at other positions.</text>
</comment>
<organism evidence="7 8">
    <name type="scientific">Sphaerotilus mobilis</name>
    <dbReference type="NCBI Taxonomy" id="47994"/>
    <lineage>
        <taxon>Bacteria</taxon>
        <taxon>Pseudomonadati</taxon>
        <taxon>Pseudomonadota</taxon>
        <taxon>Betaproteobacteria</taxon>
        <taxon>Burkholderiales</taxon>
        <taxon>Sphaerotilaceae</taxon>
        <taxon>Sphaerotilus</taxon>
    </lineage>
</organism>
<dbReference type="GO" id="GO:0006412">
    <property type="term" value="P:translation"/>
    <property type="evidence" value="ECO:0007669"/>
    <property type="project" value="UniProtKB-UniRule"/>
</dbReference>
<evidence type="ECO:0000256" key="2">
    <source>
        <dbReference type="ARBA" id="ARBA00022723"/>
    </source>
</evidence>
<gene>
    <name evidence="6" type="primary">def</name>
    <name evidence="7" type="ORF">EV685_1309</name>
</gene>
<keyword evidence="4 6" id="KW-0648">Protein biosynthesis</keyword>
<name>A0A4Q7LQ75_9BURK</name>
<comment type="catalytic activity">
    <reaction evidence="6">
        <text>N-terminal N-formyl-L-methionyl-[peptide] + H2O = N-terminal L-methionyl-[peptide] + formate</text>
        <dbReference type="Rhea" id="RHEA:24420"/>
        <dbReference type="Rhea" id="RHEA-COMP:10639"/>
        <dbReference type="Rhea" id="RHEA-COMP:10640"/>
        <dbReference type="ChEBI" id="CHEBI:15377"/>
        <dbReference type="ChEBI" id="CHEBI:15740"/>
        <dbReference type="ChEBI" id="CHEBI:49298"/>
        <dbReference type="ChEBI" id="CHEBI:64731"/>
        <dbReference type="EC" id="3.5.1.88"/>
    </reaction>
</comment>
<dbReference type="GO" id="GO:0042586">
    <property type="term" value="F:peptide deformylase activity"/>
    <property type="evidence" value="ECO:0007669"/>
    <property type="project" value="UniProtKB-UniRule"/>
</dbReference>
<evidence type="ECO:0000256" key="1">
    <source>
        <dbReference type="ARBA" id="ARBA00010759"/>
    </source>
</evidence>
<sequence length="178" mass="19669">MPVRPILKMGDARLLRIARPVEAFDTPALHALIADLRETMAAANGAGIAAPQIGVDLAVVIFGFERNERYPDAPPVPQTVLVNPRIDVLDASEEEGWEGCLSVPGLRGIVPRARRIRYAGFDERGTPIEREAEGFHARVVQHECDHLIGTLYPMRVRDFTRFGYTDILFPGLDPASDD</sequence>
<evidence type="ECO:0000256" key="5">
    <source>
        <dbReference type="ARBA" id="ARBA00023004"/>
    </source>
</evidence>
<evidence type="ECO:0000256" key="3">
    <source>
        <dbReference type="ARBA" id="ARBA00022801"/>
    </source>
</evidence>
<dbReference type="HAMAP" id="MF_00163">
    <property type="entry name" value="Pep_deformylase"/>
    <property type="match status" value="1"/>
</dbReference>
<dbReference type="GO" id="GO:0046872">
    <property type="term" value="F:metal ion binding"/>
    <property type="evidence" value="ECO:0007669"/>
    <property type="project" value="UniProtKB-KW"/>
</dbReference>
<protein>
    <recommendedName>
        <fullName evidence="6">Peptide deformylase</fullName>
        <shortName evidence="6">PDF</shortName>
        <ecNumber evidence="6">3.5.1.88</ecNumber>
    </recommendedName>
    <alternativeName>
        <fullName evidence="6">Polypeptide deformylase</fullName>
    </alternativeName>
</protein>
<feature type="active site" evidence="6">
    <location>
        <position position="143"/>
    </location>
</feature>
<evidence type="ECO:0000313" key="7">
    <source>
        <dbReference type="EMBL" id="RZS56754.1"/>
    </source>
</evidence>
<dbReference type="SUPFAM" id="SSF56420">
    <property type="entry name" value="Peptide deformylase"/>
    <property type="match status" value="1"/>
</dbReference>
<dbReference type="RefSeq" id="WP_130481188.1">
    <property type="nucleotide sequence ID" value="NZ_SGWV01000008.1"/>
</dbReference>
<dbReference type="FunFam" id="3.90.45.10:FF:000003">
    <property type="entry name" value="Peptide deformylase"/>
    <property type="match status" value="1"/>
</dbReference>
<evidence type="ECO:0000256" key="4">
    <source>
        <dbReference type="ARBA" id="ARBA00022917"/>
    </source>
</evidence>
<dbReference type="PANTHER" id="PTHR10458">
    <property type="entry name" value="PEPTIDE DEFORMYLASE"/>
    <property type="match status" value="1"/>
</dbReference>
<evidence type="ECO:0000256" key="6">
    <source>
        <dbReference type="HAMAP-Rule" id="MF_00163"/>
    </source>
</evidence>
<dbReference type="EC" id="3.5.1.88" evidence="6"/>
<feature type="binding site" evidence="6">
    <location>
        <position position="100"/>
    </location>
    <ligand>
        <name>Fe cation</name>
        <dbReference type="ChEBI" id="CHEBI:24875"/>
    </ligand>
</feature>
<dbReference type="Gene3D" id="3.90.45.10">
    <property type="entry name" value="Peptide deformylase"/>
    <property type="match status" value="1"/>
</dbReference>
<proteinExistence type="inferred from homology"/>
<dbReference type="Pfam" id="PF01327">
    <property type="entry name" value="Pep_deformylase"/>
    <property type="match status" value="1"/>
</dbReference>
<dbReference type="AlphaFoldDB" id="A0A4Q7LQ75"/>
<comment type="caution">
    <text evidence="7">The sequence shown here is derived from an EMBL/GenBank/DDBJ whole genome shotgun (WGS) entry which is preliminary data.</text>
</comment>
<reference evidence="7 8" key="1">
    <citation type="submission" date="2019-02" db="EMBL/GenBank/DDBJ databases">
        <title>Genomic Encyclopedia of Type Strains, Phase IV (KMG-IV): sequencing the most valuable type-strain genomes for metagenomic binning, comparative biology and taxonomic classification.</title>
        <authorList>
            <person name="Goeker M."/>
        </authorList>
    </citation>
    <scope>NUCLEOTIDE SEQUENCE [LARGE SCALE GENOMIC DNA]</scope>
    <source>
        <strain evidence="7 8">DSM 10617</strain>
    </source>
</reference>
<dbReference type="OrthoDB" id="9804313at2"/>
<dbReference type="InterPro" id="IPR023635">
    <property type="entry name" value="Peptide_deformylase"/>
</dbReference>
<dbReference type="PRINTS" id="PR01576">
    <property type="entry name" value="PDEFORMYLASE"/>
</dbReference>
<dbReference type="CDD" id="cd00487">
    <property type="entry name" value="Pep_deformylase"/>
    <property type="match status" value="1"/>
</dbReference>
<dbReference type="InterPro" id="IPR036821">
    <property type="entry name" value="Peptide_deformylase_sf"/>
</dbReference>
<keyword evidence="8" id="KW-1185">Reference proteome</keyword>
<comment type="cofactor">
    <cofactor evidence="6">
        <name>Fe(2+)</name>
        <dbReference type="ChEBI" id="CHEBI:29033"/>
    </cofactor>
    <text evidence="6">Binds 1 Fe(2+) ion.</text>
</comment>
<feature type="binding site" evidence="6">
    <location>
        <position position="146"/>
    </location>
    <ligand>
        <name>Fe cation</name>
        <dbReference type="ChEBI" id="CHEBI:24875"/>
    </ligand>
</feature>
<evidence type="ECO:0000313" key="8">
    <source>
        <dbReference type="Proteomes" id="UP000293433"/>
    </source>
</evidence>